<evidence type="ECO:0000313" key="2">
    <source>
        <dbReference type="Proteomes" id="UP001516400"/>
    </source>
</evidence>
<dbReference type="Proteomes" id="UP001516400">
    <property type="component" value="Unassembled WGS sequence"/>
</dbReference>
<comment type="caution">
    <text evidence="1">The sequence shown here is derived from an EMBL/GenBank/DDBJ whole genome shotgun (WGS) entry which is preliminary data.</text>
</comment>
<dbReference type="EMBL" id="JABFTP020000124">
    <property type="protein sequence ID" value="KAL3279051.1"/>
    <property type="molecule type" value="Genomic_DNA"/>
</dbReference>
<proteinExistence type="predicted"/>
<sequence>MKPPQTFDTNTQLLNNQEIEVQQVPYADTPAVHSVEDINVSTSDTDLASSQSKNTSTHEVHLSDIVGLPVIPPKVSKRNIRKRKSTILTRTLIKEQL</sequence>
<keyword evidence="2" id="KW-1185">Reference proteome</keyword>
<evidence type="ECO:0000313" key="1">
    <source>
        <dbReference type="EMBL" id="KAL3279051.1"/>
    </source>
</evidence>
<gene>
    <name evidence="1" type="ORF">HHI36_016566</name>
</gene>
<reference evidence="1 2" key="1">
    <citation type="journal article" date="2021" name="BMC Biol.">
        <title>Horizontally acquired antibacterial genes associated with adaptive radiation of ladybird beetles.</title>
        <authorList>
            <person name="Li H.S."/>
            <person name="Tang X.F."/>
            <person name="Huang Y.H."/>
            <person name="Xu Z.Y."/>
            <person name="Chen M.L."/>
            <person name="Du X.Y."/>
            <person name="Qiu B.Y."/>
            <person name="Chen P.T."/>
            <person name="Zhang W."/>
            <person name="Slipinski A."/>
            <person name="Escalona H.E."/>
            <person name="Waterhouse R.M."/>
            <person name="Zwick A."/>
            <person name="Pang H."/>
        </authorList>
    </citation>
    <scope>NUCLEOTIDE SEQUENCE [LARGE SCALE GENOMIC DNA]</scope>
    <source>
        <strain evidence="1">SYSU2018</strain>
    </source>
</reference>
<accession>A0ABD2NK31</accession>
<dbReference type="AlphaFoldDB" id="A0ABD2NK31"/>
<organism evidence="1 2">
    <name type="scientific">Cryptolaemus montrouzieri</name>
    <dbReference type="NCBI Taxonomy" id="559131"/>
    <lineage>
        <taxon>Eukaryota</taxon>
        <taxon>Metazoa</taxon>
        <taxon>Ecdysozoa</taxon>
        <taxon>Arthropoda</taxon>
        <taxon>Hexapoda</taxon>
        <taxon>Insecta</taxon>
        <taxon>Pterygota</taxon>
        <taxon>Neoptera</taxon>
        <taxon>Endopterygota</taxon>
        <taxon>Coleoptera</taxon>
        <taxon>Polyphaga</taxon>
        <taxon>Cucujiformia</taxon>
        <taxon>Coccinelloidea</taxon>
        <taxon>Coccinellidae</taxon>
        <taxon>Scymninae</taxon>
        <taxon>Scymnini</taxon>
        <taxon>Cryptolaemus</taxon>
    </lineage>
</organism>
<protein>
    <submittedName>
        <fullName evidence="1">Uncharacterized protein</fullName>
    </submittedName>
</protein>
<name>A0ABD2NK31_9CUCU</name>